<dbReference type="EMBL" id="CP042652">
    <property type="protein sequence ID" value="QKE28439.1"/>
    <property type="molecule type" value="Genomic_DNA"/>
</dbReference>
<evidence type="ECO:0000259" key="8">
    <source>
        <dbReference type="PROSITE" id="PS50109"/>
    </source>
</evidence>
<dbReference type="InterPro" id="IPR036890">
    <property type="entry name" value="HATPase_C_sf"/>
</dbReference>
<keyword evidence="3" id="KW-0808">Transferase</keyword>
<feature type="domain" description="Histidine kinase" evidence="8">
    <location>
        <begin position="211"/>
        <end position="393"/>
    </location>
</feature>
<dbReference type="PANTHER" id="PTHR44936">
    <property type="entry name" value="SENSOR PROTEIN CREC"/>
    <property type="match status" value="1"/>
</dbReference>
<dbReference type="InterPro" id="IPR003594">
    <property type="entry name" value="HATPase_dom"/>
</dbReference>
<evidence type="ECO:0000256" key="1">
    <source>
        <dbReference type="ARBA" id="ARBA00000085"/>
    </source>
</evidence>
<evidence type="ECO:0000313" key="9">
    <source>
        <dbReference type="EMBL" id="QKE28439.1"/>
    </source>
</evidence>
<evidence type="ECO:0000256" key="3">
    <source>
        <dbReference type="ARBA" id="ARBA00022679"/>
    </source>
</evidence>
<keyword evidence="7" id="KW-0472">Membrane</keyword>
<keyword evidence="7" id="KW-1133">Transmembrane helix</keyword>
<feature type="transmembrane region" description="Helical" evidence="7">
    <location>
        <begin position="12"/>
        <end position="33"/>
    </location>
</feature>
<dbReference type="InterPro" id="IPR050980">
    <property type="entry name" value="2C_sensor_his_kinase"/>
</dbReference>
<keyword evidence="7" id="KW-0812">Transmembrane</keyword>
<keyword evidence="5 9" id="KW-0418">Kinase</keyword>
<keyword evidence="6" id="KW-0067">ATP-binding</keyword>
<comment type="catalytic activity">
    <reaction evidence="1">
        <text>ATP + protein L-histidine = ADP + protein N-phospho-L-histidine.</text>
        <dbReference type="EC" id="2.7.13.3"/>
    </reaction>
</comment>
<dbReference type="PANTHER" id="PTHR44936:SF10">
    <property type="entry name" value="SENSOR PROTEIN RSTB"/>
    <property type="match status" value="1"/>
</dbReference>
<dbReference type="Gene3D" id="3.30.565.10">
    <property type="entry name" value="Histidine kinase-like ATPase, C-terminal domain"/>
    <property type="match status" value="1"/>
</dbReference>
<proteinExistence type="predicted"/>
<dbReference type="GO" id="GO:0005524">
    <property type="term" value="F:ATP binding"/>
    <property type="evidence" value="ECO:0007669"/>
    <property type="project" value="UniProtKB-KW"/>
</dbReference>
<dbReference type="Pfam" id="PF02518">
    <property type="entry name" value="HATPase_c"/>
    <property type="match status" value="1"/>
</dbReference>
<dbReference type="SUPFAM" id="SSF55874">
    <property type="entry name" value="ATPase domain of HSP90 chaperone/DNA topoisomerase II/histidine kinase"/>
    <property type="match status" value="1"/>
</dbReference>
<keyword evidence="4" id="KW-0547">Nucleotide-binding</keyword>
<evidence type="ECO:0000256" key="7">
    <source>
        <dbReference type="SAM" id="Phobius"/>
    </source>
</evidence>
<accession>A0A6M8EK46</accession>
<sequence>MLSNIKKSLFKQINTLFIVSFLVIISLWVFFYFQQKHQNQEHQIARYFSIVSSLQPLIMQSYAFQDSDVQSFNMKVYKQNLDKNKKVLFERGDKSKGFSILKIENKTIIHTYNQIGELYLEDLQEKSDYIFIHTIFSILLILQFLLYLMLQKSLKPLQTIHDKLKNLQKGDMSILDYKSNYDEINQIATSYNNSISQLEYILETREMFNKIFMHELKMPIAKGMFYLKMQPSVEVNEKMLKLMQRLNNELDEFSILESLIVNKNTIEQKEHNFLELLNLAIEKIGVENKNKININIDAETKIYGDKELWIICFKNLFDNALKYANDKKISIELKDDKFLFINKGEPLPVDLSSELKNWKIDKNKRHKSSTGYGFGLFIIKNIVNLNGYTLEYEYKNENVILGIKNVLCN</sequence>
<dbReference type="Gene3D" id="6.10.340.10">
    <property type="match status" value="1"/>
</dbReference>
<dbReference type="KEGG" id="paco:AACT_1260"/>
<evidence type="ECO:0000256" key="2">
    <source>
        <dbReference type="ARBA" id="ARBA00012438"/>
    </source>
</evidence>
<dbReference type="EC" id="2.7.13.3" evidence="2"/>
<organism evidence="9 10">
    <name type="scientific">Arcobacter acticola</name>
    <dbReference type="NCBI Taxonomy" id="1849015"/>
    <lineage>
        <taxon>Bacteria</taxon>
        <taxon>Pseudomonadati</taxon>
        <taxon>Campylobacterota</taxon>
        <taxon>Epsilonproteobacteria</taxon>
        <taxon>Campylobacterales</taxon>
        <taxon>Arcobacteraceae</taxon>
        <taxon>Arcobacter</taxon>
    </lineage>
</organism>
<keyword evidence="10" id="KW-1185">Reference proteome</keyword>
<dbReference type="PROSITE" id="PS50109">
    <property type="entry name" value="HIS_KIN"/>
    <property type="match status" value="1"/>
</dbReference>
<dbReference type="AlphaFoldDB" id="A0A6M8EK46"/>
<name>A0A6M8EK46_9BACT</name>
<evidence type="ECO:0000256" key="4">
    <source>
        <dbReference type="ARBA" id="ARBA00022741"/>
    </source>
</evidence>
<evidence type="ECO:0000313" key="10">
    <source>
        <dbReference type="Proteomes" id="UP000503483"/>
    </source>
</evidence>
<dbReference type="InterPro" id="IPR005467">
    <property type="entry name" value="His_kinase_dom"/>
</dbReference>
<dbReference type="GO" id="GO:0004673">
    <property type="term" value="F:protein histidine kinase activity"/>
    <property type="evidence" value="ECO:0007669"/>
    <property type="project" value="UniProtKB-EC"/>
</dbReference>
<feature type="transmembrane region" description="Helical" evidence="7">
    <location>
        <begin position="129"/>
        <end position="150"/>
    </location>
</feature>
<reference evidence="9 10" key="1">
    <citation type="submission" date="2019-08" db="EMBL/GenBank/DDBJ databases">
        <title>Complete genome sequence of Arcobacter acticola.</title>
        <authorList>
            <person name="Miller W."/>
        </authorList>
    </citation>
    <scope>NUCLEOTIDE SEQUENCE [LARGE SCALE GENOMIC DNA]</scope>
    <source>
        <strain evidence="9 10">KCTC 52212</strain>
    </source>
</reference>
<evidence type="ECO:0000256" key="6">
    <source>
        <dbReference type="ARBA" id="ARBA00022840"/>
    </source>
</evidence>
<protein>
    <recommendedName>
        <fullName evidence="2">histidine kinase</fullName>
        <ecNumber evidence="2">2.7.13.3</ecNumber>
    </recommendedName>
</protein>
<gene>
    <name evidence="9" type="ORF">AACT_1260</name>
</gene>
<dbReference type="Proteomes" id="UP000503483">
    <property type="component" value="Chromosome"/>
</dbReference>
<evidence type="ECO:0000256" key="5">
    <source>
        <dbReference type="ARBA" id="ARBA00022777"/>
    </source>
</evidence>